<dbReference type="InterPro" id="IPR031834">
    <property type="entry name" value="RnlB/LsoB_antitoxin"/>
</dbReference>
<name>A0A1G5B2C7_9BACL</name>
<evidence type="ECO:0000313" key="1">
    <source>
        <dbReference type="EMBL" id="SCX84190.1"/>
    </source>
</evidence>
<dbReference type="RefSeq" id="WP_167375607.1">
    <property type="nucleotide sequence ID" value="NZ_FMVM01000001.1"/>
</dbReference>
<organism evidence="1 2">
    <name type="scientific">Paenibacillus polysaccharolyticus</name>
    <dbReference type="NCBI Taxonomy" id="582692"/>
    <lineage>
        <taxon>Bacteria</taxon>
        <taxon>Bacillati</taxon>
        <taxon>Bacillota</taxon>
        <taxon>Bacilli</taxon>
        <taxon>Bacillales</taxon>
        <taxon>Paenibacillaceae</taxon>
        <taxon>Paenibacillus</taxon>
    </lineage>
</organism>
<accession>A0A1G5B2C7</accession>
<protein>
    <submittedName>
        <fullName evidence="1">Antitoxin to toxin RNase LS or RnlA</fullName>
    </submittedName>
</protein>
<reference evidence="2" key="1">
    <citation type="submission" date="2016-10" db="EMBL/GenBank/DDBJ databases">
        <authorList>
            <person name="Varghese N."/>
            <person name="Submissions S."/>
        </authorList>
    </citation>
    <scope>NUCLEOTIDE SEQUENCE [LARGE SCALE GENOMIC DNA]</scope>
    <source>
        <strain evidence="2">BL9</strain>
    </source>
</reference>
<dbReference type="Pfam" id="PF15933">
    <property type="entry name" value="RnlB_antitoxin"/>
    <property type="match status" value="1"/>
</dbReference>
<gene>
    <name evidence="1" type="ORF">SAMN05720606_101195</name>
</gene>
<proteinExistence type="predicted"/>
<evidence type="ECO:0000313" key="2">
    <source>
        <dbReference type="Proteomes" id="UP000198538"/>
    </source>
</evidence>
<dbReference type="STRING" id="582692.SAMN05720606_101195"/>
<dbReference type="EMBL" id="FMVM01000001">
    <property type="protein sequence ID" value="SCX84190.1"/>
    <property type="molecule type" value="Genomic_DNA"/>
</dbReference>
<dbReference type="Proteomes" id="UP000198538">
    <property type="component" value="Unassembled WGS sequence"/>
</dbReference>
<dbReference type="AlphaFoldDB" id="A0A1G5B2C7"/>
<keyword evidence="2" id="KW-1185">Reference proteome</keyword>
<sequence>MKNYELIAFQSDQRKLVLSTSYASPLSSVLFISSELAKENYRGEVLFDLLLSNGFNPNRFLSMQFDGNKLLPQTTKTINEVPVNLLSEIYNFYFEHVEYVEQSNLPDTQKYLLKNNKINSNSI</sequence>